<dbReference type="EMBL" id="FP885907">
    <property type="protein sequence ID" value="CBJ54546.1"/>
    <property type="molecule type" value="Genomic_DNA"/>
</dbReference>
<sequence length="39" mass="4717">MRCAERVANIDRDNAERWRVRAPRGTRTFNNITQWGGWR</sequence>
<reference evidence="1" key="1">
    <citation type="journal article" date="2010" name="BMC Genomics">
        <title>Genomes of three tomato pathogens within the Ralstonia solanacearum species complex reveal significant evolutionary divergence.</title>
        <authorList>
            <person name="Remenant B."/>
            <person name="Coupat-Goutaland B."/>
            <person name="Guidot A."/>
            <person name="Cellier G."/>
            <person name="Wicker E."/>
            <person name="Allen C."/>
            <person name="Fegan M."/>
            <person name="Pruvost O."/>
            <person name="Elbaz M."/>
            <person name="Calteau A."/>
            <person name="Salvignol G."/>
            <person name="Mornico D."/>
            <person name="Mangenot S."/>
            <person name="Barbe V."/>
            <person name="Medigue C."/>
            <person name="Prior P."/>
        </authorList>
    </citation>
    <scope>NUCLEOTIDE SEQUENCE [LARGE SCALE GENOMIC DNA]</scope>
    <source>
        <strain evidence="1">CFBP2957</strain>
        <plasmid evidence="1">RCFBPv3_mp</plasmid>
    </source>
</reference>
<geneLocation type="plasmid" evidence="1">
    <name>RCFBPv3_mp</name>
</geneLocation>
<gene>
    <name evidence="1" type="ORF">RCFBP_mp30463</name>
</gene>
<evidence type="ECO:0000313" key="1">
    <source>
        <dbReference type="EMBL" id="CBJ54546.1"/>
    </source>
</evidence>
<dbReference type="PATRIC" id="fig|859656.5.peg.4890"/>
<dbReference type="AlphaFoldDB" id="D8P6L0"/>
<protein>
    <submittedName>
        <fullName evidence="1">Uncharacterized protein</fullName>
    </submittedName>
</protein>
<organism evidence="1">
    <name type="scientific">Ralstonia solanacearum CFBP2957</name>
    <dbReference type="NCBI Taxonomy" id="859656"/>
    <lineage>
        <taxon>Bacteria</taxon>
        <taxon>Pseudomonadati</taxon>
        <taxon>Pseudomonadota</taxon>
        <taxon>Betaproteobacteria</taxon>
        <taxon>Burkholderiales</taxon>
        <taxon>Burkholderiaceae</taxon>
        <taxon>Ralstonia</taxon>
        <taxon>Ralstonia solanacearum species complex</taxon>
    </lineage>
</organism>
<accession>D8P6L0</accession>
<reference evidence="1" key="2">
    <citation type="submission" date="2010-02" db="EMBL/GenBank/DDBJ databases">
        <authorList>
            <person name="Genoscope - CEA"/>
        </authorList>
    </citation>
    <scope>NUCLEOTIDE SEQUENCE</scope>
    <source>
        <strain evidence="1">CFBP2957</strain>
        <plasmid evidence="1">RCFBPv3_mp</plasmid>
    </source>
</reference>
<keyword evidence="1" id="KW-0614">Plasmid</keyword>
<name>D8P6L0_RALSL</name>
<proteinExistence type="predicted"/>